<dbReference type="Proteomes" id="UP001417504">
    <property type="component" value="Unassembled WGS sequence"/>
</dbReference>
<comment type="caution">
    <text evidence="1">The sequence shown here is derived from an EMBL/GenBank/DDBJ whole genome shotgun (WGS) entry which is preliminary data.</text>
</comment>
<dbReference type="AlphaFoldDB" id="A0AAP0HUQ9"/>
<gene>
    <name evidence="1" type="ORF">Sjap_019447</name>
</gene>
<name>A0AAP0HUQ9_9MAGN</name>
<accession>A0AAP0HUQ9</accession>
<dbReference type="EMBL" id="JBBNAE010000008">
    <property type="protein sequence ID" value="KAK9102193.1"/>
    <property type="molecule type" value="Genomic_DNA"/>
</dbReference>
<evidence type="ECO:0000313" key="1">
    <source>
        <dbReference type="EMBL" id="KAK9102193.1"/>
    </source>
</evidence>
<keyword evidence="2" id="KW-1185">Reference proteome</keyword>
<sequence>MVIVVTVEMKIGYFGQMTKIPLTLVHAFDQNTPHPCPCILQLYCPFSSFHHFTYQL</sequence>
<proteinExistence type="predicted"/>
<reference evidence="1 2" key="1">
    <citation type="submission" date="2024-01" db="EMBL/GenBank/DDBJ databases">
        <title>Genome assemblies of Stephania.</title>
        <authorList>
            <person name="Yang L."/>
        </authorList>
    </citation>
    <scope>NUCLEOTIDE SEQUENCE [LARGE SCALE GENOMIC DNA]</scope>
    <source>
        <strain evidence="1">QJT</strain>
        <tissue evidence="1">Leaf</tissue>
    </source>
</reference>
<organism evidence="1 2">
    <name type="scientific">Stephania japonica</name>
    <dbReference type="NCBI Taxonomy" id="461633"/>
    <lineage>
        <taxon>Eukaryota</taxon>
        <taxon>Viridiplantae</taxon>
        <taxon>Streptophyta</taxon>
        <taxon>Embryophyta</taxon>
        <taxon>Tracheophyta</taxon>
        <taxon>Spermatophyta</taxon>
        <taxon>Magnoliopsida</taxon>
        <taxon>Ranunculales</taxon>
        <taxon>Menispermaceae</taxon>
        <taxon>Menispermoideae</taxon>
        <taxon>Cissampelideae</taxon>
        <taxon>Stephania</taxon>
    </lineage>
</organism>
<evidence type="ECO:0000313" key="2">
    <source>
        <dbReference type="Proteomes" id="UP001417504"/>
    </source>
</evidence>
<protein>
    <submittedName>
        <fullName evidence="1">Uncharacterized protein</fullName>
    </submittedName>
</protein>